<dbReference type="Pfam" id="PF23357">
    <property type="entry name" value="DUF7088"/>
    <property type="match status" value="1"/>
</dbReference>
<reference evidence="4" key="1">
    <citation type="submission" date="2020-10" db="EMBL/GenBank/DDBJ databases">
        <authorList>
            <person name="Gilroy R."/>
        </authorList>
    </citation>
    <scope>NUCLEOTIDE SEQUENCE</scope>
    <source>
        <strain evidence="4">ChiSjej2B20-13462</strain>
    </source>
</reference>
<feature type="transmembrane region" description="Helical" evidence="1">
    <location>
        <begin position="25"/>
        <end position="51"/>
    </location>
</feature>
<evidence type="ECO:0000259" key="2">
    <source>
        <dbReference type="Pfam" id="PF09822"/>
    </source>
</evidence>
<dbReference type="SUPFAM" id="SSF52317">
    <property type="entry name" value="Class I glutamine amidotransferase-like"/>
    <property type="match status" value="1"/>
</dbReference>
<dbReference type="InterPro" id="IPR029062">
    <property type="entry name" value="Class_I_gatase-like"/>
</dbReference>
<dbReference type="InterPro" id="IPR019196">
    <property type="entry name" value="ABC_transp_unknown"/>
</dbReference>
<feature type="domain" description="DUF7088" evidence="3">
    <location>
        <begin position="59"/>
        <end position="144"/>
    </location>
</feature>
<evidence type="ECO:0000313" key="4">
    <source>
        <dbReference type="EMBL" id="HIQ69170.1"/>
    </source>
</evidence>
<feature type="domain" description="ABC-type uncharacterised transport system" evidence="2">
    <location>
        <begin position="187"/>
        <end position="384"/>
    </location>
</feature>
<keyword evidence="1" id="KW-0812">Transmembrane</keyword>
<name>A0A9D1CN80_9FIRM</name>
<accession>A0A9D1CN80</accession>
<comment type="caution">
    <text evidence="4">The sequence shown here is derived from an EMBL/GenBank/DDBJ whole genome shotgun (WGS) entry which is preliminary data.</text>
</comment>
<evidence type="ECO:0000313" key="5">
    <source>
        <dbReference type="Proteomes" id="UP000886874"/>
    </source>
</evidence>
<protein>
    <submittedName>
        <fullName evidence="4">Gldg family protein</fullName>
    </submittedName>
</protein>
<dbReference type="AlphaFoldDB" id="A0A9D1CN80"/>
<feature type="transmembrane region" description="Helical" evidence="1">
    <location>
        <begin position="451"/>
        <end position="473"/>
    </location>
</feature>
<keyword evidence="1" id="KW-1133">Transmembrane helix</keyword>
<dbReference type="EMBL" id="DVFN01000033">
    <property type="protein sequence ID" value="HIQ69170.1"/>
    <property type="molecule type" value="Genomic_DNA"/>
</dbReference>
<evidence type="ECO:0000256" key="1">
    <source>
        <dbReference type="SAM" id="Phobius"/>
    </source>
</evidence>
<dbReference type="Pfam" id="PF09822">
    <property type="entry name" value="ABC_transp_aux"/>
    <property type="match status" value="1"/>
</dbReference>
<dbReference type="InterPro" id="IPR055396">
    <property type="entry name" value="DUF7088"/>
</dbReference>
<keyword evidence="1" id="KW-0472">Membrane</keyword>
<reference evidence="4" key="2">
    <citation type="journal article" date="2021" name="PeerJ">
        <title>Extensive microbial diversity within the chicken gut microbiome revealed by metagenomics and culture.</title>
        <authorList>
            <person name="Gilroy R."/>
            <person name="Ravi A."/>
            <person name="Getino M."/>
            <person name="Pursley I."/>
            <person name="Horton D.L."/>
            <person name="Alikhan N.F."/>
            <person name="Baker D."/>
            <person name="Gharbi K."/>
            <person name="Hall N."/>
            <person name="Watson M."/>
            <person name="Adriaenssens E.M."/>
            <person name="Foster-Nyarko E."/>
            <person name="Jarju S."/>
            <person name="Secka A."/>
            <person name="Antonio M."/>
            <person name="Oren A."/>
            <person name="Chaudhuri R.R."/>
            <person name="La Ragione R."/>
            <person name="Hildebrand F."/>
            <person name="Pallen M.J."/>
        </authorList>
    </citation>
    <scope>NUCLEOTIDE SEQUENCE</scope>
    <source>
        <strain evidence="4">ChiSjej2B20-13462</strain>
    </source>
</reference>
<dbReference type="Proteomes" id="UP000886874">
    <property type="component" value="Unassembled WGS sequence"/>
</dbReference>
<sequence length="483" mass="52145">MKKPVFPKKHAPAVDRRIAFQGGSYALIITAVVLAILVVVNVLVSALPATWTKLDISSSQLYSVTSNTKAVVNNLSEDVTIYWIVQADQEDEILSNLLAKYDSLSDHISVVKRNPDVYPTFAEQYTDETVSNNSLVVECGEKSRYIPYSDIYLTETDLYYGYSTISAFDGEGAITSAIDYVVSDELPQVYQLEGHGEAELPSTFADQLEKDNYALQTLSLLNIDEIPEDASCLMIYGPESDISEDEAAMLQDYVAGGGKLLVLAGTTENALPNLQSLLNGYGVTVAEGVVVEGDRTHYVSAPVLLMPDLQSHAITDSLLEEHYYPILSVAQGLSVGTNAVGATVTELLTTSDQAFSKAAGLEIETYDKEDGDVDGPFALAVSVEDASGGQLVWFGSSSFLDDVYNAYSSGANVNLVMNALANLVGEREALSIRSKSLTYNYLTISDSTASLLKVLMIGVFPLVYLGIGIGVVVGRRKRQHEAV</sequence>
<proteinExistence type="predicted"/>
<gene>
    <name evidence="4" type="ORF">IAA67_02405</name>
</gene>
<organism evidence="4 5">
    <name type="scientific">Candidatus Avoscillospira stercorigallinarum</name>
    <dbReference type="NCBI Taxonomy" id="2840708"/>
    <lineage>
        <taxon>Bacteria</taxon>
        <taxon>Bacillati</taxon>
        <taxon>Bacillota</taxon>
        <taxon>Clostridia</taxon>
        <taxon>Eubacteriales</taxon>
        <taxon>Oscillospiraceae</taxon>
        <taxon>Oscillospiraceae incertae sedis</taxon>
        <taxon>Candidatus Avoscillospira</taxon>
    </lineage>
</organism>
<evidence type="ECO:0000259" key="3">
    <source>
        <dbReference type="Pfam" id="PF23357"/>
    </source>
</evidence>